<dbReference type="Pfam" id="PF07388">
    <property type="entry name" value="A-2_8-polyST"/>
    <property type="match status" value="1"/>
</dbReference>
<dbReference type="KEGG" id="mpro:BJP34_34975"/>
<protein>
    <submittedName>
        <fullName evidence="1">Uncharacterized protein</fullName>
    </submittedName>
</protein>
<dbReference type="STRING" id="1458985.BJP34_34975"/>
<reference evidence="2" key="1">
    <citation type="submission" date="2016-10" db="EMBL/GenBank/DDBJ databases">
        <title>Comparative genomics uncovers the prolific and rare metabolic potential of the cyanobacterial genus Moorea.</title>
        <authorList>
            <person name="Leao T."/>
            <person name="Castelao G."/>
            <person name="Korobeynikov A."/>
            <person name="Monroe E.A."/>
            <person name="Podell S."/>
            <person name="Glukhov E."/>
            <person name="Allen E."/>
            <person name="Gerwick W.H."/>
            <person name="Gerwick L."/>
        </authorList>
    </citation>
    <scope>NUCLEOTIDE SEQUENCE [LARGE SCALE GENOMIC DNA]</scope>
    <source>
        <strain evidence="2">PAL-8-15-08-1</strain>
    </source>
</reference>
<dbReference type="OrthoDB" id="417684at2"/>
<sequence>MTNPKLVKRIITCQGTIQLVTALSVLSYREKQQKDLTIKYQDYLVIYHLYSPPGQIDEFAAFIKRIAELVGEWQKIVYITPEHLSDIESQLDYSSPSKIFRIVHEMVGTNRADEIYLCRNWMFGNQLLINTYKSALKLCYGDSIGFYFSVKSKALFADKPEPKFNLFSYIQKKQKALVRKLKTSLRLITYLKIRPKFDIGYFVLPEAFGESPPMKTVTLNKVWLLDTFQKLRGLVNPEYVLQFRKTIAEYPVSILLTSNFSEARRMSLDNEIAAYREFLIGEGIEPNTVLVVKPHPRDDNVKLQKLEDALSDLFDKIIILSEPDLFFLPFEVFFAEAFLPLDSRVNNQPRVFAVSTACVSLKLLFNVPSIVGFGEQITSKLFYENYAAGRLEHEQELRAAINNVEVPGIISEHHESPTYQSI</sequence>
<evidence type="ECO:0000313" key="2">
    <source>
        <dbReference type="Proteomes" id="UP000177870"/>
    </source>
</evidence>
<dbReference type="AlphaFoldDB" id="A0A1D8U212"/>
<dbReference type="RefSeq" id="WP_070396307.1">
    <property type="nucleotide sequence ID" value="NZ_CP017599.1"/>
</dbReference>
<evidence type="ECO:0000313" key="1">
    <source>
        <dbReference type="EMBL" id="AOX03941.1"/>
    </source>
</evidence>
<dbReference type="InterPro" id="IPR010866">
    <property type="entry name" value="A-2_8-polyST"/>
</dbReference>
<accession>A0A1D8U212</accession>
<name>A0A1D8U212_9CYAN</name>
<proteinExistence type="predicted"/>
<organism evidence="1 2">
    <name type="scientific">Moorena producens PAL-8-15-08-1</name>
    <dbReference type="NCBI Taxonomy" id="1458985"/>
    <lineage>
        <taxon>Bacteria</taxon>
        <taxon>Bacillati</taxon>
        <taxon>Cyanobacteriota</taxon>
        <taxon>Cyanophyceae</taxon>
        <taxon>Coleofasciculales</taxon>
        <taxon>Coleofasciculaceae</taxon>
        <taxon>Moorena</taxon>
    </lineage>
</organism>
<dbReference type="Proteomes" id="UP000177870">
    <property type="component" value="Chromosome"/>
</dbReference>
<gene>
    <name evidence="1" type="ORF">BJP34_34975</name>
</gene>
<dbReference type="EMBL" id="CP017599">
    <property type="protein sequence ID" value="AOX03941.1"/>
    <property type="molecule type" value="Genomic_DNA"/>
</dbReference>